<dbReference type="EMBL" id="BARS01015555">
    <property type="protein sequence ID" value="GAF91767.1"/>
    <property type="molecule type" value="Genomic_DNA"/>
</dbReference>
<feature type="non-terminal residue" evidence="1">
    <location>
        <position position="100"/>
    </location>
</feature>
<name>X0TUC2_9ZZZZ</name>
<gene>
    <name evidence="1" type="ORF">S01H1_25717</name>
</gene>
<dbReference type="SUPFAM" id="SSF56752">
    <property type="entry name" value="D-aminoacid aminotransferase-like PLP-dependent enzymes"/>
    <property type="match status" value="1"/>
</dbReference>
<comment type="caution">
    <text evidence="1">The sequence shown here is derived from an EMBL/GenBank/DDBJ whole genome shotgun (WGS) entry which is preliminary data.</text>
</comment>
<dbReference type="GO" id="GO:0003824">
    <property type="term" value="F:catalytic activity"/>
    <property type="evidence" value="ECO:0007669"/>
    <property type="project" value="InterPro"/>
</dbReference>
<dbReference type="InterPro" id="IPR036038">
    <property type="entry name" value="Aminotransferase-like"/>
</dbReference>
<protein>
    <recommendedName>
        <fullName evidence="2">Branched-chain amino acid aminotransferase</fullName>
    </recommendedName>
</protein>
<reference evidence="1" key="1">
    <citation type="journal article" date="2014" name="Front. Microbiol.">
        <title>High frequency of phylogenetically diverse reductive dehalogenase-homologous genes in deep subseafloor sedimentary metagenomes.</title>
        <authorList>
            <person name="Kawai M."/>
            <person name="Futagami T."/>
            <person name="Toyoda A."/>
            <person name="Takaki Y."/>
            <person name="Nishi S."/>
            <person name="Hori S."/>
            <person name="Arai W."/>
            <person name="Tsubouchi T."/>
            <person name="Morono Y."/>
            <person name="Uchiyama I."/>
            <person name="Ito T."/>
            <person name="Fujiyama A."/>
            <person name="Inagaki F."/>
            <person name="Takami H."/>
        </authorList>
    </citation>
    <scope>NUCLEOTIDE SEQUENCE</scope>
    <source>
        <strain evidence="1">Expedition CK06-06</strain>
    </source>
</reference>
<evidence type="ECO:0000313" key="1">
    <source>
        <dbReference type="EMBL" id="GAF91767.1"/>
    </source>
</evidence>
<dbReference type="AlphaFoldDB" id="X0TUC2"/>
<proteinExistence type="predicted"/>
<organism evidence="1">
    <name type="scientific">marine sediment metagenome</name>
    <dbReference type="NCBI Taxonomy" id="412755"/>
    <lineage>
        <taxon>unclassified sequences</taxon>
        <taxon>metagenomes</taxon>
        <taxon>ecological metagenomes</taxon>
    </lineage>
</organism>
<dbReference type="InterPro" id="IPR043131">
    <property type="entry name" value="BCAT-like_N"/>
</dbReference>
<dbReference type="Gene3D" id="3.30.470.10">
    <property type="match status" value="1"/>
</dbReference>
<accession>X0TUC2</accession>
<evidence type="ECO:0008006" key="2">
    <source>
        <dbReference type="Google" id="ProtNLM"/>
    </source>
</evidence>
<sequence length="100" mass="12060">MATNFIKPEFVWMNGKIIPFDEAVVHVMTPTARYGTNVFEGIRAYWGEEKKELYAFRLNDHYQRLFESMKIMRLHSEYTTEDCQQIFVQLVRENKFKEDL</sequence>